<dbReference type="Pfam" id="PF22664">
    <property type="entry name" value="TRI-like_N"/>
    <property type="match status" value="1"/>
</dbReference>
<dbReference type="InterPro" id="IPR023213">
    <property type="entry name" value="CAT-like_dom_sf"/>
</dbReference>
<proteinExistence type="predicted"/>
<gene>
    <name evidence="3" type="ORF">FFLO_06214</name>
</gene>
<evidence type="ECO:0000313" key="4">
    <source>
        <dbReference type="Proteomes" id="UP000812966"/>
    </source>
</evidence>
<dbReference type="InterPro" id="IPR051283">
    <property type="entry name" value="Sec_Metabolite_Acyltrans"/>
</dbReference>
<sequence>MCNNQLDFAIDIYGQQSATAFATPFLFLFPCTDASVAIATSIQDKLETGLNILCHQFPYLAGRVTLNARGDYVIRAAQRPAVVLRNRCNDAQAPSLDELVASRWCQAKMSESLFSPVFVLGGKNPEPEDRNAVLTVQLTVLRGGVAVNVVGHHQVMDGTGQERVTTLLQKACRGEPFTEEEIRLGLMDRSTSVTLLGDTWQPSADTPFLRKPSSSPSAAFASPSAWVNIDFSSKSLVQVKAEASKDLDPGCAYVSTDDALVALIWSSLARARSQRLPSSETATSTMARSVDPRRYVGLSRDYPGYLHNMALTTETLASLSTTSLGSIASHLRRAIDPASCTLGQTTRELGTLIHRAENRNEPAPASGLDLDVDIMFSSWANMRCYDLDFGLGLGKPAFFGRPRMTAKVPSLMFLMPKRAGDASCTLTACLNEKDIDALRQDKIFSLYAEYVG</sequence>
<keyword evidence="4" id="KW-1185">Reference proteome</keyword>
<organism evidence="3 4">
    <name type="scientific">Filobasidium floriforme</name>
    <dbReference type="NCBI Taxonomy" id="5210"/>
    <lineage>
        <taxon>Eukaryota</taxon>
        <taxon>Fungi</taxon>
        <taxon>Dikarya</taxon>
        <taxon>Basidiomycota</taxon>
        <taxon>Agaricomycotina</taxon>
        <taxon>Tremellomycetes</taxon>
        <taxon>Filobasidiales</taxon>
        <taxon>Filobasidiaceae</taxon>
        <taxon>Filobasidium</taxon>
    </lineage>
</organism>
<accession>A0A8K0JFU0</accession>
<comment type="caution">
    <text evidence="3">The sequence shown here is derived from an EMBL/GenBank/DDBJ whole genome shotgun (WGS) entry which is preliminary data.</text>
</comment>
<dbReference type="GO" id="GO:0016740">
    <property type="term" value="F:transferase activity"/>
    <property type="evidence" value="ECO:0007669"/>
    <property type="project" value="UniProtKB-KW"/>
</dbReference>
<feature type="domain" description="Trichothecene 3-O-acetyltransferase-like N-terminal" evidence="2">
    <location>
        <begin position="26"/>
        <end position="172"/>
    </location>
</feature>
<reference evidence="3" key="1">
    <citation type="submission" date="2020-04" db="EMBL/GenBank/DDBJ databases">
        <title>Analysis of mating type loci in Filobasidium floriforme.</title>
        <authorList>
            <person name="Nowrousian M."/>
        </authorList>
    </citation>
    <scope>NUCLEOTIDE SEQUENCE</scope>
    <source>
        <strain evidence="3">CBS 6242</strain>
    </source>
</reference>
<evidence type="ECO:0000259" key="2">
    <source>
        <dbReference type="Pfam" id="PF22664"/>
    </source>
</evidence>
<dbReference type="Proteomes" id="UP000812966">
    <property type="component" value="Unassembled WGS sequence"/>
</dbReference>
<dbReference type="PANTHER" id="PTHR31896">
    <property type="entry name" value="FAMILY REGULATORY PROTEIN, PUTATIVE (AFU_ORTHOLOGUE AFUA_3G14730)-RELATED"/>
    <property type="match status" value="1"/>
</dbReference>
<dbReference type="AlphaFoldDB" id="A0A8K0JFU0"/>
<evidence type="ECO:0000256" key="1">
    <source>
        <dbReference type="ARBA" id="ARBA00022679"/>
    </source>
</evidence>
<name>A0A8K0JFU0_9TREE</name>
<keyword evidence="1" id="KW-0808">Transferase</keyword>
<evidence type="ECO:0000313" key="3">
    <source>
        <dbReference type="EMBL" id="KAG7528374.1"/>
    </source>
</evidence>
<dbReference type="Gene3D" id="3.30.559.10">
    <property type="entry name" value="Chloramphenicol acetyltransferase-like domain"/>
    <property type="match status" value="2"/>
</dbReference>
<dbReference type="PANTHER" id="PTHR31896:SF64">
    <property type="entry name" value="TRICHOTHECENE 3-O-ACETYLTRANSFERASE"/>
    <property type="match status" value="1"/>
</dbReference>
<dbReference type="InterPro" id="IPR054710">
    <property type="entry name" value="Tri101-like_N"/>
</dbReference>
<protein>
    <recommendedName>
        <fullName evidence="2">Trichothecene 3-O-acetyltransferase-like N-terminal domain-containing protein</fullName>
    </recommendedName>
</protein>
<dbReference type="EMBL" id="JABELV010000188">
    <property type="protein sequence ID" value="KAG7528374.1"/>
    <property type="molecule type" value="Genomic_DNA"/>
</dbReference>